<organism evidence="1 2">
    <name type="scientific">Solanum commersonii</name>
    <name type="common">Commerson's wild potato</name>
    <name type="synonym">Commerson's nightshade</name>
    <dbReference type="NCBI Taxonomy" id="4109"/>
    <lineage>
        <taxon>Eukaryota</taxon>
        <taxon>Viridiplantae</taxon>
        <taxon>Streptophyta</taxon>
        <taxon>Embryophyta</taxon>
        <taxon>Tracheophyta</taxon>
        <taxon>Spermatophyta</taxon>
        <taxon>Magnoliopsida</taxon>
        <taxon>eudicotyledons</taxon>
        <taxon>Gunneridae</taxon>
        <taxon>Pentapetalae</taxon>
        <taxon>asterids</taxon>
        <taxon>lamiids</taxon>
        <taxon>Solanales</taxon>
        <taxon>Solanaceae</taxon>
        <taxon>Solanoideae</taxon>
        <taxon>Solaneae</taxon>
        <taxon>Solanum</taxon>
    </lineage>
</organism>
<gene>
    <name evidence="1" type="ORF">H5410_016777</name>
</gene>
<dbReference type="Proteomes" id="UP000824120">
    <property type="component" value="Chromosome 3"/>
</dbReference>
<proteinExistence type="predicted"/>
<keyword evidence="2" id="KW-1185">Reference proteome</keyword>
<evidence type="ECO:0000313" key="2">
    <source>
        <dbReference type="Proteomes" id="UP000824120"/>
    </source>
</evidence>
<evidence type="ECO:0000313" key="1">
    <source>
        <dbReference type="EMBL" id="KAG5616953.1"/>
    </source>
</evidence>
<name>A0A9J5ZXF7_SOLCO</name>
<sequence>MLKEVFMLVHNSCRKAKASFFSKTAEAVIAVPITTKTYTTAEDCISVALHKLLSTSGRTGITKFLCVIIFLPVKWEAIEPNLKFFNARRMKMKKEGKENIAEEFKALQN</sequence>
<dbReference type="EMBL" id="JACXVP010000003">
    <property type="protein sequence ID" value="KAG5616953.1"/>
    <property type="molecule type" value="Genomic_DNA"/>
</dbReference>
<protein>
    <submittedName>
        <fullName evidence="1">Uncharacterized protein</fullName>
    </submittedName>
</protein>
<comment type="caution">
    <text evidence="1">The sequence shown here is derived from an EMBL/GenBank/DDBJ whole genome shotgun (WGS) entry which is preliminary data.</text>
</comment>
<accession>A0A9J5ZXF7</accession>
<reference evidence="1 2" key="1">
    <citation type="submission" date="2020-09" db="EMBL/GenBank/DDBJ databases">
        <title>De no assembly of potato wild relative species, Solanum commersonii.</title>
        <authorList>
            <person name="Cho K."/>
        </authorList>
    </citation>
    <scope>NUCLEOTIDE SEQUENCE [LARGE SCALE GENOMIC DNA]</scope>
    <source>
        <strain evidence="1">LZ3.2</strain>
        <tissue evidence="1">Leaf</tissue>
    </source>
</reference>
<dbReference type="AlphaFoldDB" id="A0A9J5ZXF7"/>